<comment type="subcellular location">
    <subcellularLocation>
        <location evidence="2">Endoplasmic reticulum membrane</location>
        <topology evidence="2">Peripheral membrane protein</topology>
        <orientation evidence="2">Lumenal side</orientation>
    </subcellularLocation>
</comment>
<dbReference type="PANTHER" id="PTHR12613">
    <property type="entry name" value="ERO1-RELATED"/>
    <property type="match status" value="1"/>
</dbReference>
<protein>
    <recommendedName>
        <fullName evidence="18">Endoplasmic reticulum oxidoreductin 1</fullName>
    </recommendedName>
</protein>
<evidence type="ECO:0000256" key="10">
    <source>
        <dbReference type="ARBA" id="ARBA00022982"/>
    </source>
</evidence>
<dbReference type="SUPFAM" id="SSF110019">
    <property type="entry name" value="ERO1-like"/>
    <property type="match status" value="1"/>
</dbReference>
<keyword evidence="13" id="KW-1015">Disulfide bond</keyword>
<keyword evidence="5" id="KW-0813">Transport</keyword>
<dbReference type="Pfam" id="PF04137">
    <property type="entry name" value="ERO1"/>
    <property type="match status" value="1"/>
</dbReference>
<keyword evidence="11" id="KW-0560">Oxidoreductase</keyword>
<feature type="non-terminal residue" evidence="16">
    <location>
        <position position="1"/>
    </location>
</feature>
<evidence type="ECO:0000256" key="4">
    <source>
        <dbReference type="ARBA" id="ARBA00011802"/>
    </source>
</evidence>
<dbReference type="GO" id="GO:0015035">
    <property type="term" value="F:protein-disulfide reductase activity"/>
    <property type="evidence" value="ECO:0007669"/>
    <property type="project" value="InterPro"/>
</dbReference>
<evidence type="ECO:0000256" key="7">
    <source>
        <dbReference type="ARBA" id="ARBA00022729"/>
    </source>
</evidence>
<keyword evidence="12" id="KW-0472">Membrane</keyword>
<sequence length="89" mass="9400">AGETLPAAPASTPQAGLDFSIPQLQATLHNISRLMDCVGCEKCKVHGKLNILGLATAIRLHEVPTAPLPRNHIIAVLNLLAKLSESVET</sequence>
<dbReference type="InterPro" id="IPR037192">
    <property type="entry name" value="ERO1-like_sf"/>
</dbReference>
<organism evidence="16 17">
    <name type="scientific">Haematococcus lacustris</name>
    <name type="common">Green alga</name>
    <name type="synonym">Haematococcus pluvialis</name>
    <dbReference type="NCBI Taxonomy" id="44745"/>
    <lineage>
        <taxon>Eukaryota</taxon>
        <taxon>Viridiplantae</taxon>
        <taxon>Chlorophyta</taxon>
        <taxon>core chlorophytes</taxon>
        <taxon>Chlorophyceae</taxon>
        <taxon>CS clade</taxon>
        <taxon>Chlamydomonadales</taxon>
        <taxon>Haematococcaceae</taxon>
        <taxon>Haematococcus</taxon>
    </lineage>
</organism>
<evidence type="ECO:0000256" key="8">
    <source>
        <dbReference type="ARBA" id="ARBA00022824"/>
    </source>
</evidence>
<dbReference type="AlphaFoldDB" id="A0A699YJY9"/>
<evidence type="ECO:0000313" key="16">
    <source>
        <dbReference type="EMBL" id="GFH07204.1"/>
    </source>
</evidence>
<keyword evidence="15" id="KW-0676">Redox-active center</keyword>
<comment type="caution">
    <text evidence="16">The sequence shown here is derived from an EMBL/GenBank/DDBJ whole genome shotgun (WGS) entry which is preliminary data.</text>
</comment>
<evidence type="ECO:0008006" key="18">
    <source>
        <dbReference type="Google" id="ProtNLM"/>
    </source>
</evidence>
<reference evidence="16 17" key="1">
    <citation type="submission" date="2020-02" db="EMBL/GenBank/DDBJ databases">
        <title>Draft genome sequence of Haematococcus lacustris strain NIES-144.</title>
        <authorList>
            <person name="Morimoto D."/>
            <person name="Nakagawa S."/>
            <person name="Yoshida T."/>
            <person name="Sawayama S."/>
        </authorList>
    </citation>
    <scope>NUCLEOTIDE SEQUENCE [LARGE SCALE GENOMIC DNA]</scope>
    <source>
        <strain evidence="16 17">NIES-144</strain>
    </source>
</reference>
<dbReference type="Proteomes" id="UP000485058">
    <property type="component" value="Unassembled WGS sequence"/>
</dbReference>
<evidence type="ECO:0000256" key="2">
    <source>
        <dbReference type="ARBA" id="ARBA00004367"/>
    </source>
</evidence>
<accession>A0A699YJY9</accession>
<evidence type="ECO:0000256" key="6">
    <source>
        <dbReference type="ARBA" id="ARBA00022630"/>
    </source>
</evidence>
<keyword evidence="7" id="KW-0732">Signal</keyword>
<proteinExistence type="inferred from homology"/>
<gene>
    <name evidence="16" type="ORF">HaLaN_01972</name>
</gene>
<dbReference type="GO" id="GO:0005789">
    <property type="term" value="C:endoplasmic reticulum membrane"/>
    <property type="evidence" value="ECO:0007669"/>
    <property type="project" value="UniProtKB-SubCell"/>
</dbReference>
<keyword evidence="10" id="KW-0249">Electron transport</keyword>
<evidence type="ECO:0000313" key="17">
    <source>
        <dbReference type="Proteomes" id="UP000485058"/>
    </source>
</evidence>
<evidence type="ECO:0000256" key="12">
    <source>
        <dbReference type="ARBA" id="ARBA00023136"/>
    </source>
</evidence>
<keyword evidence="8" id="KW-0256">Endoplasmic reticulum</keyword>
<keyword evidence="17" id="KW-1185">Reference proteome</keyword>
<dbReference type="GO" id="GO:0071949">
    <property type="term" value="F:FAD binding"/>
    <property type="evidence" value="ECO:0007669"/>
    <property type="project" value="InterPro"/>
</dbReference>
<keyword evidence="6" id="KW-0285">Flavoprotein</keyword>
<evidence type="ECO:0000256" key="14">
    <source>
        <dbReference type="ARBA" id="ARBA00023180"/>
    </source>
</evidence>
<keyword evidence="14" id="KW-0325">Glycoprotein</keyword>
<evidence type="ECO:0000256" key="3">
    <source>
        <dbReference type="ARBA" id="ARBA00008277"/>
    </source>
</evidence>
<dbReference type="EMBL" id="BLLF01000080">
    <property type="protein sequence ID" value="GFH07204.1"/>
    <property type="molecule type" value="Genomic_DNA"/>
</dbReference>
<name>A0A699YJY9_HAELA</name>
<comment type="subunit">
    <text evidence="4">May function both as a monomer and a homodimer.</text>
</comment>
<comment type="cofactor">
    <cofactor evidence="1">
        <name>FAD</name>
        <dbReference type="ChEBI" id="CHEBI:57692"/>
    </cofactor>
</comment>
<dbReference type="GO" id="GO:0034975">
    <property type="term" value="P:protein folding in endoplasmic reticulum"/>
    <property type="evidence" value="ECO:0007669"/>
    <property type="project" value="InterPro"/>
</dbReference>
<evidence type="ECO:0000256" key="5">
    <source>
        <dbReference type="ARBA" id="ARBA00022448"/>
    </source>
</evidence>
<evidence type="ECO:0000256" key="11">
    <source>
        <dbReference type="ARBA" id="ARBA00023002"/>
    </source>
</evidence>
<evidence type="ECO:0000256" key="9">
    <source>
        <dbReference type="ARBA" id="ARBA00022827"/>
    </source>
</evidence>
<evidence type="ECO:0000256" key="13">
    <source>
        <dbReference type="ARBA" id="ARBA00023157"/>
    </source>
</evidence>
<dbReference type="GO" id="GO:0016972">
    <property type="term" value="F:thiol oxidase activity"/>
    <property type="evidence" value="ECO:0007669"/>
    <property type="project" value="InterPro"/>
</dbReference>
<evidence type="ECO:0000256" key="1">
    <source>
        <dbReference type="ARBA" id="ARBA00001974"/>
    </source>
</evidence>
<evidence type="ECO:0000256" key="15">
    <source>
        <dbReference type="ARBA" id="ARBA00023284"/>
    </source>
</evidence>
<keyword evidence="9" id="KW-0274">FAD</keyword>
<dbReference type="PANTHER" id="PTHR12613:SF0">
    <property type="entry name" value="ERO1-LIKE PROTEIN"/>
    <property type="match status" value="1"/>
</dbReference>
<feature type="non-terminal residue" evidence="16">
    <location>
        <position position="89"/>
    </location>
</feature>
<dbReference type="InterPro" id="IPR007266">
    <property type="entry name" value="Ero1"/>
</dbReference>
<comment type="similarity">
    <text evidence="3">Belongs to the EROs family.</text>
</comment>